<sequence>MRWRSLAVASGREKTEKGEAREGRVCGGGDGLGGRVGGKRKEIGGKRGIWSRLLRRLTASRGEERPGSGQASGEEATAFSAVTHPSRTAFASLQLPLPAMGPSSSSPHPTPLPLTPAARTSSPDTCLISSGTLVYYVCPSRGAEARSPYHDLPPLTKARPPWDPCPIRTAARRLSYDLS</sequence>
<dbReference type="EMBL" id="KI925455">
    <property type="protein sequence ID" value="ETW85894.1"/>
    <property type="molecule type" value="Genomic_DNA"/>
</dbReference>
<feature type="region of interest" description="Disordered" evidence="1">
    <location>
        <begin position="96"/>
        <end position="119"/>
    </location>
</feature>
<evidence type="ECO:0000313" key="3">
    <source>
        <dbReference type="Proteomes" id="UP000030671"/>
    </source>
</evidence>
<dbReference type="KEGG" id="hir:HETIRDRAFT_100534"/>
<dbReference type="InParanoid" id="W4KJM1"/>
<accession>W4KJM1</accession>
<dbReference type="HOGENOM" id="CLU_1503628_0_0_1"/>
<feature type="region of interest" description="Disordered" evidence="1">
    <location>
        <begin position="57"/>
        <end position="83"/>
    </location>
</feature>
<dbReference type="RefSeq" id="XP_009542702.1">
    <property type="nucleotide sequence ID" value="XM_009544407.1"/>
</dbReference>
<organism evidence="2 3">
    <name type="scientific">Heterobasidion irregulare (strain TC 32-1)</name>
    <dbReference type="NCBI Taxonomy" id="747525"/>
    <lineage>
        <taxon>Eukaryota</taxon>
        <taxon>Fungi</taxon>
        <taxon>Dikarya</taxon>
        <taxon>Basidiomycota</taxon>
        <taxon>Agaricomycotina</taxon>
        <taxon>Agaricomycetes</taxon>
        <taxon>Russulales</taxon>
        <taxon>Bondarzewiaceae</taxon>
        <taxon>Heterobasidion</taxon>
        <taxon>Heterobasidion annosum species complex</taxon>
    </lineage>
</organism>
<feature type="compositionally biased region" description="Gly residues" evidence="1">
    <location>
        <begin position="25"/>
        <end position="36"/>
    </location>
</feature>
<keyword evidence="3" id="KW-1185">Reference proteome</keyword>
<name>W4KJM1_HETIT</name>
<evidence type="ECO:0000256" key="1">
    <source>
        <dbReference type="SAM" id="MobiDB-lite"/>
    </source>
</evidence>
<feature type="compositionally biased region" description="Basic and acidic residues" evidence="1">
    <location>
        <begin position="11"/>
        <end position="24"/>
    </location>
</feature>
<dbReference type="Proteomes" id="UP000030671">
    <property type="component" value="Unassembled WGS sequence"/>
</dbReference>
<evidence type="ECO:0000313" key="2">
    <source>
        <dbReference type="EMBL" id="ETW85894.1"/>
    </source>
</evidence>
<dbReference type="AlphaFoldDB" id="W4KJM1"/>
<gene>
    <name evidence="2" type="ORF">HETIRDRAFT_100534</name>
</gene>
<proteinExistence type="predicted"/>
<feature type="region of interest" description="Disordered" evidence="1">
    <location>
        <begin position="1"/>
        <end position="41"/>
    </location>
</feature>
<dbReference type="GeneID" id="20665693"/>
<reference evidence="2 3" key="1">
    <citation type="journal article" date="2012" name="New Phytol.">
        <title>Insight into trade-off between wood decay and parasitism from the genome of a fungal forest pathogen.</title>
        <authorList>
            <person name="Olson A."/>
            <person name="Aerts A."/>
            <person name="Asiegbu F."/>
            <person name="Belbahri L."/>
            <person name="Bouzid O."/>
            <person name="Broberg A."/>
            <person name="Canback B."/>
            <person name="Coutinho P.M."/>
            <person name="Cullen D."/>
            <person name="Dalman K."/>
            <person name="Deflorio G."/>
            <person name="van Diepen L.T."/>
            <person name="Dunand C."/>
            <person name="Duplessis S."/>
            <person name="Durling M."/>
            <person name="Gonthier P."/>
            <person name="Grimwood J."/>
            <person name="Fossdal C.G."/>
            <person name="Hansson D."/>
            <person name="Henrissat B."/>
            <person name="Hietala A."/>
            <person name="Himmelstrand K."/>
            <person name="Hoffmeister D."/>
            <person name="Hogberg N."/>
            <person name="James T.Y."/>
            <person name="Karlsson M."/>
            <person name="Kohler A."/>
            <person name="Kues U."/>
            <person name="Lee Y.H."/>
            <person name="Lin Y.C."/>
            <person name="Lind M."/>
            <person name="Lindquist E."/>
            <person name="Lombard V."/>
            <person name="Lucas S."/>
            <person name="Lunden K."/>
            <person name="Morin E."/>
            <person name="Murat C."/>
            <person name="Park J."/>
            <person name="Raffaello T."/>
            <person name="Rouze P."/>
            <person name="Salamov A."/>
            <person name="Schmutz J."/>
            <person name="Solheim H."/>
            <person name="Stahlberg J."/>
            <person name="Velez H."/>
            <person name="de Vries R.P."/>
            <person name="Wiebenga A."/>
            <person name="Woodward S."/>
            <person name="Yakovlev I."/>
            <person name="Garbelotto M."/>
            <person name="Martin F."/>
            <person name="Grigoriev I.V."/>
            <person name="Stenlid J."/>
        </authorList>
    </citation>
    <scope>NUCLEOTIDE SEQUENCE [LARGE SCALE GENOMIC DNA]</scope>
    <source>
        <strain evidence="2 3">TC 32-1</strain>
    </source>
</reference>
<protein>
    <submittedName>
        <fullName evidence="2">Uncharacterized protein</fullName>
    </submittedName>
</protein>